<sequence>MGLYESSPQTASLIESWFVLTSRSGSHPNTPAQPTLFSIPSLPPSSALISKIQHSFTSSPLHDTSFNSTSKVFYESNRKDSLLIPSRATDKNITGWKHFWSIFSKYVNKNPGSYSAFHLFQTGHLFHQFNLNFKETCCFCKQSDFTGTNGHILDECIITDRIWKLIR</sequence>
<reference evidence="1" key="1">
    <citation type="submission" date="2023-04" db="EMBL/GenBank/DDBJ databases">
        <title>Ambrosiozyma monospora NBRC 1965.</title>
        <authorList>
            <person name="Ichikawa N."/>
            <person name="Sato H."/>
            <person name="Tonouchi N."/>
        </authorList>
    </citation>
    <scope>NUCLEOTIDE SEQUENCE</scope>
    <source>
        <strain evidence="1">NBRC 1965</strain>
    </source>
</reference>
<dbReference type="Proteomes" id="UP001165063">
    <property type="component" value="Unassembled WGS sequence"/>
</dbReference>
<name>A0A9W6YYK8_AMBMO</name>
<dbReference type="EMBL" id="BSXU01001438">
    <property type="protein sequence ID" value="GMG27449.1"/>
    <property type="molecule type" value="Genomic_DNA"/>
</dbReference>
<proteinExistence type="predicted"/>
<protein>
    <submittedName>
        <fullName evidence="1">Unnamed protein product</fullName>
    </submittedName>
</protein>
<organism evidence="1 2">
    <name type="scientific">Ambrosiozyma monospora</name>
    <name type="common">Yeast</name>
    <name type="synonym">Endomycopsis monosporus</name>
    <dbReference type="NCBI Taxonomy" id="43982"/>
    <lineage>
        <taxon>Eukaryota</taxon>
        <taxon>Fungi</taxon>
        <taxon>Dikarya</taxon>
        <taxon>Ascomycota</taxon>
        <taxon>Saccharomycotina</taxon>
        <taxon>Pichiomycetes</taxon>
        <taxon>Pichiales</taxon>
        <taxon>Pichiaceae</taxon>
        <taxon>Ambrosiozyma</taxon>
    </lineage>
</organism>
<gene>
    <name evidence="1" type="ORF">Amon01_000343900</name>
</gene>
<keyword evidence="2" id="KW-1185">Reference proteome</keyword>
<comment type="caution">
    <text evidence="1">The sequence shown here is derived from an EMBL/GenBank/DDBJ whole genome shotgun (WGS) entry which is preliminary data.</text>
</comment>
<evidence type="ECO:0000313" key="1">
    <source>
        <dbReference type="EMBL" id="GMG27449.1"/>
    </source>
</evidence>
<evidence type="ECO:0000313" key="2">
    <source>
        <dbReference type="Proteomes" id="UP001165063"/>
    </source>
</evidence>
<accession>A0A9W6YYK8</accession>
<dbReference type="AlphaFoldDB" id="A0A9W6YYK8"/>